<name>F0EP28_ENTCA</name>
<accession>F0EP28</accession>
<evidence type="ECO:0000313" key="2">
    <source>
        <dbReference type="Proteomes" id="UP000004835"/>
    </source>
</evidence>
<dbReference type="AlphaFoldDB" id="F0EP28"/>
<proteinExistence type="predicted"/>
<dbReference type="Proteomes" id="UP000004835">
    <property type="component" value="Unassembled WGS sequence"/>
</dbReference>
<dbReference type="EMBL" id="AEWT01000031">
    <property type="protein sequence ID" value="EGC68053.1"/>
    <property type="molecule type" value="Genomic_DNA"/>
</dbReference>
<organism evidence="1 2">
    <name type="scientific">Enterococcus casseliflavus ATCC 12755</name>
    <dbReference type="NCBI Taxonomy" id="888066"/>
    <lineage>
        <taxon>Bacteria</taxon>
        <taxon>Bacillati</taxon>
        <taxon>Bacillota</taxon>
        <taxon>Bacilli</taxon>
        <taxon>Lactobacillales</taxon>
        <taxon>Enterococcaceae</taxon>
        <taxon>Enterococcus</taxon>
    </lineage>
</organism>
<dbReference type="HOGENOM" id="CLU_3250865_0_0_9"/>
<sequence>MKGKLFDFSLPNEQKEEIRLLKVFKKTLSEKMDVYQGAKHYK</sequence>
<reference evidence="1 2" key="1">
    <citation type="submission" date="2011-01" db="EMBL/GenBank/DDBJ databases">
        <authorList>
            <person name="Muzny D."/>
            <person name="Qin X."/>
            <person name="Deng J."/>
            <person name="Jiang H."/>
            <person name="Liu Y."/>
            <person name="Qu J."/>
            <person name="Song X.-Z."/>
            <person name="Zhang L."/>
            <person name="Thornton R."/>
            <person name="Coyle M."/>
            <person name="Francisco L."/>
            <person name="Jackson L."/>
            <person name="Javaid M."/>
            <person name="Korchina V."/>
            <person name="Kovar C."/>
            <person name="Mata R."/>
            <person name="Mathew T."/>
            <person name="Ngo R."/>
            <person name="Nguyen L."/>
            <person name="Nguyen N."/>
            <person name="Okwuonu G."/>
            <person name="Ongeri F."/>
            <person name="Pham C."/>
            <person name="Simmons D."/>
            <person name="Wilczek-Boney K."/>
            <person name="Hale W."/>
            <person name="Jakkamsetti A."/>
            <person name="Pham P."/>
            <person name="Ruth R."/>
            <person name="San Lucas F."/>
            <person name="Warren J."/>
            <person name="Zhang J."/>
            <person name="Zhao Z."/>
            <person name="Zhou C."/>
            <person name="Zhu D."/>
            <person name="Lee S."/>
            <person name="Bess C."/>
            <person name="Blankenburg K."/>
            <person name="Forbes L."/>
            <person name="Fu Q."/>
            <person name="Gubbala S."/>
            <person name="Hirani K."/>
            <person name="Jayaseelan J.C."/>
            <person name="Lara F."/>
            <person name="Munidasa M."/>
            <person name="Palculict T."/>
            <person name="Patil S."/>
            <person name="Pu L.-L."/>
            <person name="Saada N."/>
            <person name="Tang L."/>
            <person name="Weissenberger G."/>
            <person name="Zhu Y."/>
            <person name="Hemphill L."/>
            <person name="Shang Y."/>
            <person name="Youmans B."/>
            <person name="Ayvaz T."/>
            <person name="Ross M."/>
            <person name="Santibanez J."/>
            <person name="Aqrawi P."/>
            <person name="Gross S."/>
            <person name="Joshi V."/>
            <person name="Fowler G."/>
            <person name="Nazareth L."/>
            <person name="Reid J."/>
            <person name="Worley K."/>
            <person name="Petrosino J."/>
            <person name="Highlander S."/>
            <person name="Gibbs R."/>
        </authorList>
    </citation>
    <scope>NUCLEOTIDE SEQUENCE [LARGE SCALE GENOMIC DNA]</scope>
    <source>
        <strain evidence="1 2">ATCC 12755</strain>
    </source>
</reference>
<evidence type="ECO:0000313" key="1">
    <source>
        <dbReference type="EMBL" id="EGC68053.1"/>
    </source>
</evidence>
<protein>
    <submittedName>
        <fullName evidence="1">Uncharacterized protein</fullName>
    </submittedName>
</protein>
<comment type="caution">
    <text evidence="1">The sequence shown here is derived from an EMBL/GenBank/DDBJ whole genome shotgun (WGS) entry which is preliminary data.</text>
</comment>
<gene>
    <name evidence="1" type="ORF">HMPREF9087_3170</name>
</gene>